<dbReference type="AlphaFoldDB" id="F9SVL1"/>
<evidence type="ECO:0000313" key="1">
    <source>
        <dbReference type="EMBL" id="EGU48313.1"/>
    </source>
</evidence>
<dbReference type="EMBL" id="AFWH01000040">
    <property type="protein sequence ID" value="EGU48313.1"/>
    <property type="molecule type" value="Genomic_DNA"/>
</dbReference>
<evidence type="ECO:0000313" key="2">
    <source>
        <dbReference type="Proteomes" id="UP000002817"/>
    </source>
</evidence>
<organism evidence="1 2">
    <name type="scientific">Vibrio orientalis CIP 102891 = ATCC 33934</name>
    <dbReference type="NCBI Taxonomy" id="675816"/>
    <lineage>
        <taxon>Bacteria</taxon>
        <taxon>Pseudomonadati</taxon>
        <taxon>Pseudomonadota</taxon>
        <taxon>Gammaproteobacteria</taxon>
        <taxon>Vibrionales</taxon>
        <taxon>Vibrionaceae</taxon>
        <taxon>Vibrio</taxon>
        <taxon>Vibrio oreintalis group</taxon>
    </lineage>
</organism>
<protein>
    <submittedName>
        <fullName evidence="1">Uncharacterized protein</fullName>
    </submittedName>
</protein>
<gene>
    <name evidence="1" type="ORF">VIOR3934_14422</name>
</gene>
<accession>F9SVL1</accession>
<reference evidence="1 2" key="1">
    <citation type="journal article" date="2012" name="Int. J. Syst. Evol. Microbiol.">
        <title>Vibrio caribbeanicus sp. nov., isolated from the marine sponge Scleritoderma cyanea.</title>
        <authorList>
            <person name="Hoffmann M."/>
            <person name="Monday S.R."/>
            <person name="Allard M.W."/>
            <person name="Strain E.A."/>
            <person name="Whittaker P."/>
            <person name="Naum M."/>
            <person name="McCarthy P.J."/>
            <person name="Lopez J.V."/>
            <person name="Fischer M."/>
            <person name="Brown E.W."/>
        </authorList>
    </citation>
    <scope>NUCLEOTIDE SEQUENCE [LARGE SCALE GENOMIC DNA]</scope>
    <source>
        <strain evidence="2">CIP 102891 / ATCC 33934</strain>
    </source>
</reference>
<dbReference type="Proteomes" id="UP000002817">
    <property type="component" value="Unassembled WGS sequence"/>
</dbReference>
<sequence length="59" mass="6612">MIVQYWDSYGITIFCNRWLACFFMGEELQCGLETNKKAGRYPPAQLGVEGEALYVAGGD</sequence>
<comment type="caution">
    <text evidence="1">The sequence shown here is derived from an EMBL/GenBank/DDBJ whole genome shotgun (WGS) entry which is preliminary data.</text>
</comment>
<proteinExistence type="predicted"/>
<name>F9SVL1_VIBOR</name>